<keyword evidence="7 8" id="KW-0539">Nucleus</keyword>
<feature type="domain" description="Homeobox" evidence="11">
    <location>
        <begin position="126"/>
        <end position="186"/>
    </location>
</feature>
<dbReference type="SUPFAM" id="SSF46689">
    <property type="entry name" value="Homeodomain-like"/>
    <property type="match status" value="1"/>
</dbReference>
<comment type="similarity">
    <text evidence="3">Belongs to the paired homeobox family.</text>
</comment>
<evidence type="ECO:0000313" key="13">
    <source>
        <dbReference type="EMBL" id="TKS76163.1"/>
    </source>
</evidence>
<dbReference type="Pfam" id="PF00046">
    <property type="entry name" value="Homeodomain"/>
    <property type="match status" value="1"/>
</dbReference>
<dbReference type="SMART" id="SM00389">
    <property type="entry name" value="HOX"/>
    <property type="match status" value="1"/>
</dbReference>
<dbReference type="PANTHER" id="PTHR24329:SF340">
    <property type="entry name" value="ARISTALESS RELATED HOMEOBOX"/>
    <property type="match status" value="1"/>
</dbReference>
<evidence type="ECO:0000256" key="1">
    <source>
        <dbReference type="ARBA" id="ARBA00003263"/>
    </source>
</evidence>
<dbReference type="GO" id="GO:0000981">
    <property type="term" value="F:DNA-binding transcription factor activity, RNA polymerase II-specific"/>
    <property type="evidence" value="ECO:0007669"/>
    <property type="project" value="TreeGrafter"/>
</dbReference>
<gene>
    <name evidence="13" type="ORF">D9C73_009675</name>
    <name evidence="12" type="ORF">D9C73_010202</name>
</gene>
<dbReference type="InterPro" id="IPR001356">
    <property type="entry name" value="HD"/>
</dbReference>
<evidence type="ECO:0000256" key="9">
    <source>
        <dbReference type="RuleBase" id="RU000682"/>
    </source>
</evidence>
<evidence type="ECO:0000256" key="2">
    <source>
        <dbReference type="ARBA" id="ARBA00004123"/>
    </source>
</evidence>
<dbReference type="Gene3D" id="1.10.10.60">
    <property type="entry name" value="Homeodomain-like"/>
    <property type="match status" value="1"/>
</dbReference>
<dbReference type="AlphaFoldDB" id="A0A4U5UL80"/>
<dbReference type="GO" id="GO:0000977">
    <property type="term" value="F:RNA polymerase II transcription regulatory region sequence-specific DNA binding"/>
    <property type="evidence" value="ECO:0007669"/>
    <property type="project" value="TreeGrafter"/>
</dbReference>
<accession>A0A4U5UL80</accession>
<comment type="subcellular location">
    <subcellularLocation>
        <location evidence="2 8 9">Nucleus</location>
    </subcellularLocation>
</comment>
<protein>
    <submittedName>
        <fullName evidence="12">Homeobox protein MIXL1 Homeodomain protein MIX</fullName>
    </submittedName>
</protein>
<dbReference type="STRING" id="240159.A0A4U5UL80"/>
<dbReference type="EMBL" id="CM014086">
    <property type="protein sequence ID" value="TKS76163.1"/>
    <property type="molecule type" value="Genomic_DNA"/>
</dbReference>
<feature type="DNA-binding region" description="Homeobox" evidence="8">
    <location>
        <begin position="128"/>
        <end position="187"/>
    </location>
</feature>
<dbReference type="PANTHER" id="PTHR24329">
    <property type="entry name" value="HOMEOBOX PROTEIN ARISTALESS"/>
    <property type="match status" value="1"/>
</dbReference>
<evidence type="ECO:0000313" key="12">
    <source>
        <dbReference type="EMBL" id="TKS75637.1"/>
    </source>
</evidence>
<dbReference type="InterPro" id="IPR009057">
    <property type="entry name" value="Homeodomain-like_sf"/>
</dbReference>
<sequence>MCIEHADSIKNLLKRPAAAPPSQAAPPLIAGGFNPKRTHRSQTRSVAGSKAVEDHVFCSWEYACRGSESFPDVPRRSSADEQHGELRSVAGSAVRNLRTDYGATDVTNYFNSASTVPRADKCVAILTHRRKRTNFTQQQIEVLEKVYSDTKYPDIYLRERLEALTGLPESRIQVWFQNRRAKSRRQVGSSVPMKVPKPPAAAGPFSQLQSRMGPEKVYDSSHGAEAHRIGGFALEDSFRPTMHQNTEDAHRTSVPSKPSSYEHTSISCIYDNKEGTGAKPEQMQRHELSVNVPCCNVHLYPKENEHHPKMDASMNDNQGPKVLVEYDNFPPNKTIGPEMKVVIPPIPTQNNFSRSSPKDNGCQVQYPRVMATGDRFSHFSPIHATEAQDFTDSDSDWETEAMAGFGGFM</sequence>
<organism evidence="12 14">
    <name type="scientific">Collichthys lucidus</name>
    <name type="common">Big head croaker</name>
    <name type="synonym">Sciaena lucida</name>
    <dbReference type="NCBI Taxonomy" id="240159"/>
    <lineage>
        <taxon>Eukaryota</taxon>
        <taxon>Metazoa</taxon>
        <taxon>Chordata</taxon>
        <taxon>Craniata</taxon>
        <taxon>Vertebrata</taxon>
        <taxon>Euteleostomi</taxon>
        <taxon>Actinopterygii</taxon>
        <taxon>Neopterygii</taxon>
        <taxon>Teleostei</taxon>
        <taxon>Neoteleostei</taxon>
        <taxon>Acanthomorphata</taxon>
        <taxon>Eupercaria</taxon>
        <taxon>Sciaenidae</taxon>
        <taxon>Collichthys</taxon>
    </lineage>
</organism>
<keyword evidence="14" id="KW-1185">Reference proteome</keyword>
<evidence type="ECO:0000259" key="11">
    <source>
        <dbReference type="PROSITE" id="PS50071"/>
    </source>
</evidence>
<reference evidence="12 14" key="1">
    <citation type="submission" date="2019-01" db="EMBL/GenBank/DDBJ databases">
        <title>Genome Assembly of Collichthys lucidus.</title>
        <authorList>
            <person name="Cai M."/>
            <person name="Xiao S."/>
        </authorList>
    </citation>
    <scope>NUCLEOTIDE SEQUENCE [LARGE SCALE GENOMIC DNA]</scope>
    <source>
        <strain evidence="12">JT15FE1705JMU</strain>
        <tissue evidence="12">Muscle</tissue>
    </source>
</reference>
<dbReference type="Proteomes" id="UP000298787">
    <property type="component" value="Chromosome 9"/>
</dbReference>
<evidence type="ECO:0000256" key="3">
    <source>
        <dbReference type="ARBA" id="ARBA00005733"/>
    </source>
</evidence>
<keyword evidence="4" id="KW-0217">Developmental protein</keyword>
<evidence type="ECO:0000256" key="4">
    <source>
        <dbReference type="ARBA" id="ARBA00022473"/>
    </source>
</evidence>
<comment type="function">
    <text evidence="1">Sequence-specific transcription factor which is part of a developmental regulatory system that provides cells with specific positional identities on the anterior-posterior axis.</text>
</comment>
<dbReference type="GO" id="GO:0005634">
    <property type="term" value="C:nucleus"/>
    <property type="evidence" value="ECO:0007669"/>
    <property type="project" value="UniProtKB-SubCell"/>
</dbReference>
<name>A0A4U5UL80_COLLU</name>
<evidence type="ECO:0000313" key="14">
    <source>
        <dbReference type="Proteomes" id="UP000298787"/>
    </source>
</evidence>
<evidence type="ECO:0000256" key="10">
    <source>
        <dbReference type="SAM" id="MobiDB-lite"/>
    </source>
</evidence>
<keyword evidence="6 8" id="KW-0371">Homeobox</keyword>
<evidence type="ECO:0000256" key="5">
    <source>
        <dbReference type="ARBA" id="ARBA00023125"/>
    </source>
</evidence>
<proteinExistence type="inferred from homology"/>
<dbReference type="PROSITE" id="PS50071">
    <property type="entry name" value="HOMEOBOX_2"/>
    <property type="match status" value="1"/>
</dbReference>
<keyword evidence="5 8" id="KW-0238">DNA-binding</keyword>
<dbReference type="CDD" id="cd00086">
    <property type="entry name" value="homeodomain"/>
    <property type="match status" value="1"/>
</dbReference>
<evidence type="ECO:0000256" key="6">
    <source>
        <dbReference type="ARBA" id="ARBA00023155"/>
    </source>
</evidence>
<evidence type="ECO:0000256" key="7">
    <source>
        <dbReference type="ARBA" id="ARBA00023242"/>
    </source>
</evidence>
<dbReference type="FunFam" id="1.10.10.60:FF:000312">
    <property type="entry name" value="Mix-type homeobox gene 1"/>
    <property type="match status" value="1"/>
</dbReference>
<evidence type="ECO:0000256" key="8">
    <source>
        <dbReference type="PROSITE-ProRule" id="PRU00108"/>
    </source>
</evidence>
<dbReference type="EMBL" id="CM014086">
    <property type="protein sequence ID" value="TKS75637.1"/>
    <property type="molecule type" value="Genomic_DNA"/>
</dbReference>
<dbReference type="InterPro" id="IPR050649">
    <property type="entry name" value="Paired_Homeobox_TFs"/>
</dbReference>
<feature type="region of interest" description="Disordered" evidence="10">
    <location>
        <begin position="186"/>
        <end position="207"/>
    </location>
</feature>